<keyword evidence="2" id="KW-1003">Cell membrane</keyword>
<evidence type="ECO:0000256" key="1">
    <source>
        <dbReference type="ARBA" id="ARBA00004651"/>
    </source>
</evidence>
<feature type="transmembrane region" description="Helical" evidence="6">
    <location>
        <begin position="107"/>
        <end position="125"/>
    </location>
</feature>
<dbReference type="InterPro" id="IPR020948">
    <property type="entry name" value="P_starv_induced_PsiE-like"/>
</dbReference>
<feature type="transmembrane region" description="Helical" evidence="6">
    <location>
        <begin position="137"/>
        <end position="154"/>
    </location>
</feature>
<evidence type="ECO:0000256" key="4">
    <source>
        <dbReference type="ARBA" id="ARBA00022989"/>
    </source>
</evidence>
<keyword evidence="4 6" id="KW-1133">Transmembrane helix</keyword>
<keyword evidence="5 6" id="KW-0472">Membrane</keyword>
<dbReference type="GO" id="GO:0005886">
    <property type="term" value="C:plasma membrane"/>
    <property type="evidence" value="ECO:0007669"/>
    <property type="project" value="UniProtKB-SubCell"/>
</dbReference>
<evidence type="ECO:0000256" key="5">
    <source>
        <dbReference type="ARBA" id="ARBA00023136"/>
    </source>
</evidence>
<dbReference type="EMBL" id="CP116967">
    <property type="protein sequence ID" value="WNM56694.1"/>
    <property type="molecule type" value="Genomic_DNA"/>
</dbReference>
<dbReference type="Pfam" id="PF06146">
    <property type="entry name" value="PsiE"/>
    <property type="match status" value="1"/>
</dbReference>
<accession>A0AA96G7A1</accession>
<dbReference type="Proteomes" id="UP001302719">
    <property type="component" value="Chromosome"/>
</dbReference>
<name>A0AA96G7A1_9BACT</name>
<organism evidence="7 8">
    <name type="scientific">Candidatus Nitrospira allomarina</name>
    <dbReference type="NCBI Taxonomy" id="3020900"/>
    <lineage>
        <taxon>Bacteria</taxon>
        <taxon>Pseudomonadati</taxon>
        <taxon>Nitrospirota</taxon>
        <taxon>Nitrospiria</taxon>
        <taxon>Nitrospirales</taxon>
        <taxon>Nitrospiraceae</taxon>
        <taxon>Nitrospira</taxon>
    </lineage>
</organism>
<protein>
    <submittedName>
        <fullName evidence="7">Phosphate-starvation-inducible PsiE family protein</fullName>
    </submittedName>
</protein>
<dbReference type="RefSeq" id="WP_312640353.1">
    <property type="nucleotide sequence ID" value="NZ_CP116967.1"/>
</dbReference>
<sequence>MKATIPSTDPSLFNSSFQQSSAWLAKALEADLNHFWMKGIKAVLSLLIVTILVGLAGGVLRIFLNLEALFTEPLEQVFRQLIVDTLIILAIVEVFKTTVTYFSEGRVKVTFIVDTILVVMLTEIISKWFSEAHLEQWMILGGILVVLAIIRVVAVQWSPTRAENPPEYTPIQPSH</sequence>
<reference evidence="7 8" key="1">
    <citation type="submission" date="2023-01" db="EMBL/GenBank/DDBJ databases">
        <title>Cultivation and genomic characterization of new, ubiquitous marine nitrite-oxidizing bacteria from the Nitrospirales.</title>
        <authorList>
            <person name="Mueller A.J."/>
            <person name="Daebeler A."/>
            <person name="Herbold C.W."/>
            <person name="Kirkegaard R.H."/>
            <person name="Daims H."/>
        </authorList>
    </citation>
    <scope>NUCLEOTIDE SEQUENCE [LARGE SCALE GENOMIC DNA]</scope>
    <source>
        <strain evidence="7 8">VA</strain>
    </source>
</reference>
<evidence type="ECO:0000256" key="6">
    <source>
        <dbReference type="SAM" id="Phobius"/>
    </source>
</evidence>
<keyword evidence="3 6" id="KW-0812">Transmembrane</keyword>
<dbReference type="AlphaFoldDB" id="A0AA96G7A1"/>
<feature type="transmembrane region" description="Helical" evidence="6">
    <location>
        <begin position="76"/>
        <end position="95"/>
    </location>
</feature>
<dbReference type="KEGG" id="nall:PP769_11970"/>
<evidence type="ECO:0000256" key="3">
    <source>
        <dbReference type="ARBA" id="ARBA00022692"/>
    </source>
</evidence>
<gene>
    <name evidence="7" type="ORF">PP769_11970</name>
</gene>
<evidence type="ECO:0000256" key="2">
    <source>
        <dbReference type="ARBA" id="ARBA00022475"/>
    </source>
</evidence>
<evidence type="ECO:0000313" key="8">
    <source>
        <dbReference type="Proteomes" id="UP001302719"/>
    </source>
</evidence>
<feature type="transmembrane region" description="Helical" evidence="6">
    <location>
        <begin position="42"/>
        <end position="64"/>
    </location>
</feature>
<proteinExistence type="predicted"/>
<comment type="subcellular location">
    <subcellularLocation>
        <location evidence="1">Cell membrane</location>
        <topology evidence="1">Multi-pass membrane protein</topology>
    </subcellularLocation>
</comment>
<evidence type="ECO:0000313" key="7">
    <source>
        <dbReference type="EMBL" id="WNM56694.1"/>
    </source>
</evidence>
<keyword evidence="8" id="KW-1185">Reference proteome</keyword>